<dbReference type="AlphaFoldDB" id="B6K7F0"/>
<accession>B6K7F0</accession>
<dbReference type="GeneID" id="7049822"/>
<evidence type="ECO:0000313" key="3">
    <source>
        <dbReference type="JaponicusDB" id="SJAG_04659"/>
    </source>
</evidence>
<name>B6K7F0_SCHJY</name>
<dbReference type="PANTHER" id="PTHR28186">
    <property type="entry name" value="MEIOTICALLY UP-REGULATED GENE 9 PROTEIN"/>
    <property type="match status" value="1"/>
</dbReference>
<evidence type="ECO:0000313" key="2">
    <source>
        <dbReference type="EMBL" id="EEB09454.1"/>
    </source>
</evidence>
<dbReference type="OrthoDB" id="5330253at2759"/>
<dbReference type="EMBL" id="KE651168">
    <property type="protein sequence ID" value="EEB09454.1"/>
    <property type="molecule type" value="Genomic_DNA"/>
</dbReference>
<dbReference type="eggNOG" id="ENOG502RXHE">
    <property type="taxonomic scope" value="Eukaryota"/>
</dbReference>
<gene>
    <name evidence="3" type="primary">gsr2</name>
    <name evidence="3" type="synonym">mug9</name>
    <name evidence="2" type="ORF">SJAG_04659</name>
</gene>
<dbReference type="OMA" id="WNNVIDG"/>
<organism evidence="2 4">
    <name type="scientific">Schizosaccharomyces japonicus (strain yFS275 / FY16936)</name>
    <name type="common">Fission yeast</name>
    <dbReference type="NCBI Taxonomy" id="402676"/>
    <lineage>
        <taxon>Eukaryota</taxon>
        <taxon>Fungi</taxon>
        <taxon>Dikarya</taxon>
        <taxon>Ascomycota</taxon>
        <taxon>Taphrinomycotina</taxon>
        <taxon>Schizosaccharomycetes</taxon>
        <taxon>Schizosaccharomycetales</taxon>
        <taxon>Schizosaccharomycetaceae</taxon>
        <taxon>Schizosaccharomyces</taxon>
    </lineage>
</organism>
<dbReference type="JaponicusDB" id="SJAG_04659">
    <property type="gene designation" value="gsr2"/>
</dbReference>
<feature type="compositionally biased region" description="Polar residues" evidence="1">
    <location>
        <begin position="95"/>
        <end position="121"/>
    </location>
</feature>
<dbReference type="InterPro" id="IPR018809">
    <property type="entry name" value="DUF2406"/>
</dbReference>
<dbReference type="STRING" id="402676.B6K7F0"/>
<dbReference type="RefSeq" id="XP_002175747.1">
    <property type="nucleotide sequence ID" value="XM_002175711.1"/>
</dbReference>
<dbReference type="VEuPathDB" id="FungiDB:SJAG_04659"/>
<sequence>MSHKHKTFFNSPENPCFALYEPEPYALAQHQYVKPKLKPKPVKRDYAGTSILVPDTSNPTRWKFERPLDTVRACHAAEEGLKPQTSVKGRLSANLKPQTQLVRSHTTASEPARPQQGSSQHLDVAGNASHGRSQSAVEQTRPTSHPVRPISSQLLCAVASQGFYRKPASLSRKLVPLSLAQIQKSNHNNAAKIRSLKNE</sequence>
<evidence type="ECO:0000256" key="1">
    <source>
        <dbReference type="SAM" id="MobiDB-lite"/>
    </source>
</evidence>
<dbReference type="Pfam" id="PF10295">
    <property type="entry name" value="DUF2406"/>
    <property type="match status" value="1"/>
</dbReference>
<dbReference type="Proteomes" id="UP000001744">
    <property type="component" value="Unassembled WGS sequence"/>
</dbReference>
<keyword evidence="4" id="KW-1185">Reference proteome</keyword>
<feature type="compositionally biased region" description="Polar residues" evidence="1">
    <location>
        <begin position="130"/>
        <end position="143"/>
    </location>
</feature>
<dbReference type="HOGENOM" id="CLU_1267537_0_0_1"/>
<feature type="region of interest" description="Disordered" evidence="1">
    <location>
        <begin position="79"/>
        <end position="148"/>
    </location>
</feature>
<reference evidence="2 4" key="1">
    <citation type="journal article" date="2011" name="Science">
        <title>Comparative functional genomics of the fission yeasts.</title>
        <authorList>
            <person name="Rhind N."/>
            <person name="Chen Z."/>
            <person name="Yassour M."/>
            <person name="Thompson D.A."/>
            <person name="Haas B.J."/>
            <person name="Habib N."/>
            <person name="Wapinski I."/>
            <person name="Roy S."/>
            <person name="Lin M.F."/>
            <person name="Heiman D.I."/>
            <person name="Young S.K."/>
            <person name="Furuya K."/>
            <person name="Guo Y."/>
            <person name="Pidoux A."/>
            <person name="Chen H.M."/>
            <person name="Robbertse B."/>
            <person name="Goldberg J.M."/>
            <person name="Aoki K."/>
            <person name="Bayne E.H."/>
            <person name="Berlin A.M."/>
            <person name="Desjardins C.A."/>
            <person name="Dobbs E."/>
            <person name="Dukaj L."/>
            <person name="Fan L."/>
            <person name="FitzGerald M.G."/>
            <person name="French C."/>
            <person name="Gujja S."/>
            <person name="Hansen K."/>
            <person name="Keifenheim D."/>
            <person name="Levin J.Z."/>
            <person name="Mosher R.A."/>
            <person name="Mueller C.A."/>
            <person name="Pfiffner J."/>
            <person name="Priest M."/>
            <person name="Russ C."/>
            <person name="Smialowska A."/>
            <person name="Swoboda P."/>
            <person name="Sykes S.M."/>
            <person name="Vaughn M."/>
            <person name="Vengrova S."/>
            <person name="Yoder R."/>
            <person name="Zeng Q."/>
            <person name="Allshire R."/>
            <person name="Baulcombe D."/>
            <person name="Birren B.W."/>
            <person name="Brown W."/>
            <person name="Ekwall K."/>
            <person name="Kellis M."/>
            <person name="Leatherwood J."/>
            <person name="Levin H."/>
            <person name="Margalit H."/>
            <person name="Martienssen R."/>
            <person name="Nieduszynski C.A."/>
            <person name="Spatafora J.W."/>
            <person name="Friedman N."/>
            <person name="Dalgaard J.Z."/>
            <person name="Baumann P."/>
            <person name="Niki H."/>
            <person name="Regev A."/>
            <person name="Nusbaum C."/>
        </authorList>
    </citation>
    <scope>NUCLEOTIDE SEQUENCE [LARGE SCALE GENOMIC DNA]</scope>
    <source>
        <strain evidence="4">yFS275 / FY16936</strain>
    </source>
</reference>
<proteinExistence type="predicted"/>
<protein>
    <submittedName>
        <fullName evidence="2">Fungal protein</fullName>
    </submittedName>
</protein>
<evidence type="ECO:0000313" key="4">
    <source>
        <dbReference type="Proteomes" id="UP000001744"/>
    </source>
</evidence>
<dbReference type="PANTHER" id="PTHR28186:SF1">
    <property type="entry name" value="MEIOTICALLY UP-REGULATED GENE 9 PROTEIN"/>
    <property type="match status" value="1"/>
</dbReference>